<name>A0A2U3NDM4_9MYCO</name>
<evidence type="ECO:0000313" key="3">
    <source>
        <dbReference type="EMBL" id="SPM29605.1"/>
    </source>
</evidence>
<reference evidence="3 4" key="1">
    <citation type="submission" date="2017-01" db="EMBL/GenBank/DDBJ databases">
        <authorList>
            <consortium name="Urmite Genomes"/>
        </authorList>
    </citation>
    <scope>NUCLEOTIDE SEQUENCE [LARGE SCALE GENOMIC DNA]</scope>
    <source>
        <strain evidence="3 4">AB308</strain>
    </source>
</reference>
<evidence type="ECO:0000256" key="1">
    <source>
        <dbReference type="ARBA" id="ARBA00023002"/>
    </source>
</evidence>
<dbReference type="AlphaFoldDB" id="A0A2U3NDM4"/>
<dbReference type="Gene3D" id="3.40.309.10">
    <property type="entry name" value="Aldehyde Dehydrogenase, Chain A, domain 2"/>
    <property type="match status" value="1"/>
</dbReference>
<dbReference type="EMBL" id="FTRV01000013">
    <property type="protein sequence ID" value="SPM29605.1"/>
    <property type="molecule type" value="Genomic_DNA"/>
</dbReference>
<sequence>MGSEQAFPATDLVRVDALGPGGDYRTRNREIITSTAGAAVVELSIVPPLYVSRTIGAQRKSRPLPVAKREAALGKAAELFATAIIGGLDFDGYVRLASGISGLPVAVTRAGARGVGHAVATAFDAVRAARPAGAALDWREDPTRGGAVWARRGEVFAVHAAGNGPGVHGLWPQALALGYRVAVRPSRREPLTAHRLVNALRQSGFRPEDAAYLPTDHGGADEVVRSADVAMVYGGQDVVDKYAGDPAVVVNGPGRAKILITADRDWRDHLDLVVDSIAELGGMACVNASAVLYEGDPAPLARAIAERLAAIRPLPSDDERALLPTQPLEQARAVADYLAAKAAGTTPLLGADQVVAAVGDGYAALRPAVHLLAEPGSGRLTDSLNVELPFPCVWVAPWSRAAGVEPLRHSLVVTAITGDDRLLDELLDEPTIANVYRDPHPTFYAAPEIPHNGFLADHLMRNKGFIGTSRA</sequence>
<dbReference type="Proteomes" id="UP000241595">
    <property type="component" value="Unassembled WGS sequence"/>
</dbReference>
<gene>
    <name evidence="3" type="ORF">MTAB308_3097</name>
</gene>
<dbReference type="STRING" id="1841859.GCA_900157385_03097"/>
<evidence type="ECO:0000259" key="2">
    <source>
        <dbReference type="Pfam" id="PF00171"/>
    </source>
</evidence>
<dbReference type="InterPro" id="IPR016163">
    <property type="entry name" value="Ald_DH_C"/>
</dbReference>
<protein>
    <submittedName>
        <fullName evidence="3">Acyl-CoA reductase or other NAD-dependent aldehyde dehydrogenase</fullName>
    </submittedName>
</protein>
<feature type="domain" description="Aldehyde dehydrogenase" evidence="2">
    <location>
        <begin position="172"/>
        <end position="368"/>
    </location>
</feature>
<dbReference type="GO" id="GO:0016620">
    <property type="term" value="F:oxidoreductase activity, acting on the aldehyde or oxo group of donors, NAD or NADP as acceptor"/>
    <property type="evidence" value="ECO:0007669"/>
    <property type="project" value="InterPro"/>
</dbReference>
<dbReference type="InterPro" id="IPR016162">
    <property type="entry name" value="Ald_DH_N"/>
</dbReference>
<keyword evidence="1" id="KW-0560">Oxidoreductase</keyword>
<proteinExistence type="predicted"/>
<dbReference type="InterPro" id="IPR016161">
    <property type="entry name" value="Ald_DH/histidinol_DH"/>
</dbReference>
<dbReference type="OrthoDB" id="229416at2"/>
<dbReference type="InterPro" id="IPR015590">
    <property type="entry name" value="Aldehyde_DH_dom"/>
</dbReference>
<dbReference type="Gene3D" id="3.40.605.10">
    <property type="entry name" value="Aldehyde Dehydrogenase, Chain A, domain 1"/>
    <property type="match status" value="1"/>
</dbReference>
<dbReference type="SUPFAM" id="SSF53720">
    <property type="entry name" value="ALDH-like"/>
    <property type="match status" value="1"/>
</dbReference>
<evidence type="ECO:0000313" key="4">
    <source>
        <dbReference type="Proteomes" id="UP000241595"/>
    </source>
</evidence>
<accession>A0A2U3NDM4</accession>
<organism evidence="3 4">
    <name type="scientific">Mycobacterium terramassiliense</name>
    <dbReference type="NCBI Taxonomy" id="1841859"/>
    <lineage>
        <taxon>Bacteria</taxon>
        <taxon>Bacillati</taxon>
        <taxon>Actinomycetota</taxon>
        <taxon>Actinomycetes</taxon>
        <taxon>Mycobacteriales</taxon>
        <taxon>Mycobacteriaceae</taxon>
        <taxon>Mycobacterium</taxon>
    </lineage>
</organism>
<keyword evidence="4" id="KW-1185">Reference proteome</keyword>
<dbReference type="Pfam" id="PF00171">
    <property type="entry name" value="Aldedh"/>
    <property type="match status" value="1"/>
</dbReference>